<dbReference type="Gramene" id="AET1Gv20807400.1">
    <property type="protein sequence ID" value="AET1Gv20807400.1"/>
    <property type="gene ID" value="AET1Gv20807400"/>
</dbReference>
<keyword evidence="3" id="KW-1185">Reference proteome</keyword>
<name>A0A452ZJT7_AEGTS</name>
<feature type="compositionally biased region" description="Basic and acidic residues" evidence="1">
    <location>
        <begin position="30"/>
        <end position="48"/>
    </location>
</feature>
<reference evidence="3" key="2">
    <citation type="journal article" date="2017" name="Nat. Plants">
        <title>The Aegilops tauschii genome reveals multiple impacts of transposons.</title>
        <authorList>
            <person name="Zhao G."/>
            <person name="Zou C."/>
            <person name="Li K."/>
            <person name="Wang K."/>
            <person name="Li T."/>
            <person name="Gao L."/>
            <person name="Zhang X."/>
            <person name="Wang H."/>
            <person name="Yang Z."/>
            <person name="Liu X."/>
            <person name="Jiang W."/>
            <person name="Mao L."/>
            <person name="Kong X."/>
            <person name="Jiao Y."/>
            <person name="Jia J."/>
        </authorList>
    </citation>
    <scope>NUCLEOTIDE SEQUENCE [LARGE SCALE GENOMIC DNA]</scope>
    <source>
        <strain evidence="3">cv. AL8/78</strain>
    </source>
</reference>
<reference evidence="2" key="4">
    <citation type="submission" date="2019-03" db="UniProtKB">
        <authorList>
            <consortium name="EnsemblPlants"/>
        </authorList>
    </citation>
    <scope>IDENTIFICATION</scope>
</reference>
<dbReference type="EnsemblPlants" id="AET1Gv20807400.1">
    <property type="protein sequence ID" value="AET1Gv20807400.1"/>
    <property type="gene ID" value="AET1Gv20807400"/>
</dbReference>
<organism evidence="2 3">
    <name type="scientific">Aegilops tauschii subsp. strangulata</name>
    <name type="common">Goatgrass</name>
    <dbReference type="NCBI Taxonomy" id="200361"/>
    <lineage>
        <taxon>Eukaryota</taxon>
        <taxon>Viridiplantae</taxon>
        <taxon>Streptophyta</taxon>
        <taxon>Embryophyta</taxon>
        <taxon>Tracheophyta</taxon>
        <taxon>Spermatophyta</taxon>
        <taxon>Magnoliopsida</taxon>
        <taxon>Liliopsida</taxon>
        <taxon>Poales</taxon>
        <taxon>Poaceae</taxon>
        <taxon>BOP clade</taxon>
        <taxon>Pooideae</taxon>
        <taxon>Triticodae</taxon>
        <taxon>Triticeae</taxon>
        <taxon>Triticinae</taxon>
        <taxon>Aegilops</taxon>
    </lineage>
</organism>
<protein>
    <submittedName>
        <fullName evidence="2">Uncharacterized protein</fullName>
    </submittedName>
</protein>
<reference evidence="2" key="5">
    <citation type="journal article" date="2021" name="G3 (Bethesda)">
        <title>Aegilops tauschii genome assembly Aet v5.0 features greater sequence contiguity and improved annotation.</title>
        <authorList>
            <person name="Wang L."/>
            <person name="Zhu T."/>
            <person name="Rodriguez J.C."/>
            <person name="Deal K.R."/>
            <person name="Dubcovsky J."/>
            <person name="McGuire P.E."/>
            <person name="Lux T."/>
            <person name="Spannagl M."/>
            <person name="Mayer K.F.X."/>
            <person name="Baldrich P."/>
            <person name="Meyers B.C."/>
            <person name="Huo N."/>
            <person name="Gu Y.Q."/>
            <person name="Zhou H."/>
            <person name="Devos K.M."/>
            <person name="Bennetzen J.L."/>
            <person name="Unver T."/>
            <person name="Budak H."/>
            <person name="Gulick P.J."/>
            <person name="Galiba G."/>
            <person name="Kalapos B."/>
            <person name="Nelson D.R."/>
            <person name="Li P."/>
            <person name="You F.M."/>
            <person name="Luo M.C."/>
            <person name="Dvorak J."/>
        </authorList>
    </citation>
    <scope>NUCLEOTIDE SEQUENCE [LARGE SCALE GENOMIC DNA]</scope>
    <source>
        <strain evidence="2">cv. AL8/78</strain>
    </source>
</reference>
<feature type="compositionally biased region" description="Basic and acidic residues" evidence="1">
    <location>
        <begin position="1"/>
        <end position="19"/>
    </location>
</feature>
<feature type="region of interest" description="Disordered" evidence="1">
    <location>
        <begin position="1"/>
        <end position="52"/>
    </location>
</feature>
<reference evidence="3" key="1">
    <citation type="journal article" date="2014" name="Science">
        <title>Ancient hybridizations among the ancestral genomes of bread wheat.</title>
        <authorList>
            <consortium name="International Wheat Genome Sequencing Consortium,"/>
            <person name="Marcussen T."/>
            <person name="Sandve S.R."/>
            <person name="Heier L."/>
            <person name="Spannagl M."/>
            <person name="Pfeifer M."/>
            <person name="Jakobsen K.S."/>
            <person name="Wulff B.B."/>
            <person name="Steuernagel B."/>
            <person name="Mayer K.F."/>
            <person name="Olsen O.A."/>
        </authorList>
    </citation>
    <scope>NUCLEOTIDE SEQUENCE [LARGE SCALE GENOMIC DNA]</scope>
    <source>
        <strain evidence="3">cv. AL8/78</strain>
    </source>
</reference>
<dbReference type="AlphaFoldDB" id="A0A452ZJT7"/>
<proteinExistence type="predicted"/>
<reference evidence="2" key="3">
    <citation type="journal article" date="2017" name="Nature">
        <title>Genome sequence of the progenitor of the wheat D genome Aegilops tauschii.</title>
        <authorList>
            <person name="Luo M.C."/>
            <person name="Gu Y.Q."/>
            <person name="Puiu D."/>
            <person name="Wang H."/>
            <person name="Twardziok S.O."/>
            <person name="Deal K.R."/>
            <person name="Huo N."/>
            <person name="Zhu T."/>
            <person name="Wang L."/>
            <person name="Wang Y."/>
            <person name="McGuire P.E."/>
            <person name="Liu S."/>
            <person name="Long H."/>
            <person name="Ramasamy R.K."/>
            <person name="Rodriguez J.C."/>
            <person name="Van S.L."/>
            <person name="Yuan L."/>
            <person name="Wang Z."/>
            <person name="Xia Z."/>
            <person name="Xiao L."/>
            <person name="Anderson O.D."/>
            <person name="Ouyang S."/>
            <person name="Liang Y."/>
            <person name="Zimin A.V."/>
            <person name="Pertea G."/>
            <person name="Qi P."/>
            <person name="Bennetzen J.L."/>
            <person name="Dai X."/>
            <person name="Dawson M.W."/>
            <person name="Muller H.G."/>
            <person name="Kugler K."/>
            <person name="Rivarola-Duarte L."/>
            <person name="Spannagl M."/>
            <person name="Mayer K.F.X."/>
            <person name="Lu F.H."/>
            <person name="Bevan M.W."/>
            <person name="Leroy P."/>
            <person name="Li P."/>
            <person name="You F.M."/>
            <person name="Sun Q."/>
            <person name="Liu Z."/>
            <person name="Lyons E."/>
            <person name="Wicker T."/>
            <person name="Salzberg S.L."/>
            <person name="Devos K.M."/>
            <person name="Dvorak J."/>
        </authorList>
    </citation>
    <scope>NUCLEOTIDE SEQUENCE [LARGE SCALE GENOMIC DNA]</scope>
    <source>
        <strain evidence="2">cv. AL8/78</strain>
    </source>
</reference>
<dbReference type="Proteomes" id="UP000015105">
    <property type="component" value="Chromosome 1D"/>
</dbReference>
<evidence type="ECO:0000256" key="1">
    <source>
        <dbReference type="SAM" id="MobiDB-lite"/>
    </source>
</evidence>
<accession>A0A452ZJT7</accession>
<evidence type="ECO:0000313" key="2">
    <source>
        <dbReference type="EnsemblPlants" id="AET1Gv20807400.1"/>
    </source>
</evidence>
<sequence length="120" mass="14003">DAGGHRREKESPHGAHNEQEGDAYVLGGSHPRDVRRSPLVPRDREGYRPSRAMGQILRRQADLQDGAAGGPRRVQERLQLLRLPREQGLLLGRRRRHLLLPQVVRRRSWRRRWTRVVIMC</sequence>
<evidence type="ECO:0000313" key="3">
    <source>
        <dbReference type="Proteomes" id="UP000015105"/>
    </source>
</evidence>